<gene>
    <name evidence="1" type="ORF">GCM10010984_18040</name>
    <name evidence="2" type="ORF">SAMN05443634_105252</name>
</gene>
<reference evidence="1" key="5">
    <citation type="submission" date="2024-05" db="EMBL/GenBank/DDBJ databases">
        <authorList>
            <person name="Sun Q."/>
            <person name="Zhou Y."/>
        </authorList>
    </citation>
    <scope>NUCLEOTIDE SEQUENCE</scope>
    <source>
        <strain evidence="1">CGMCC 1.12707</strain>
    </source>
</reference>
<dbReference type="AlphaFoldDB" id="A0A1M6XHN0"/>
<reference evidence="1" key="1">
    <citation type="journal article" date="2014" name="Int. J. Syst. Evol. Microbiol.">
        <title>Complete genome of a new Firmicutes species belonging to the dominant human colonic microbiota ('Ruminococcus bicirculans') reveals two chromosomes and a selective capacity to utilize plant glucans.</title>
        <authorList>
            <consortium name="NISC Comparative Sequencing Program"/>
            <person name="Wegmann U."/>
            <person name="Louis P."/>
            <person name="Goesmann A."/>
            <person name="Henrissat B."/>
            <person name="Duncan S.H."/>
            <person name="Flint H.J."/>
        </authorList>
    </citation>
    <scope>NUCLEOTIDE SEQUENCE</scope>
    <source>
        <strain evidence="1">CGMCC 1.12707</strain>
    </source>
</reference>
<dbReference type="STRING" id="1434701.SAMN05443634_105252"/>
<reference evidence="2" key="2">
    <citation type="submission" date="2016-11" db="EMBL/GenBank/DDBJ databases">
        <authorList>
            <person name="Jaros S."/>
            <person name="Januszkiewicz K."/>
            <person name="Wedrychowicz H."/>
        </authorList>
    </citation>
    <scope>NUCLEOTIDE SEQUENCE [LARGE SCALE GENOMIC DNA]</scope>
    <source>
        <strain evidence="2">DSM 27989</strain>
    </source>
</reference>
<dbReference type="OrthoDB" id="1443631at2"/>
<accession>A0A1M6XHN0</accession>
<protein>
    <submittedName>
        <fullName evidence="2">Uncharacterized protein</fullName>
    </submittedName>
</protein>
<dbReference type="EMBL" id="FRBH01000005">
    <property type="protein sequence ID" value="SHL05446.1"/>
    <property type="molecule type" value="Genomic_DNA"/>
</dbReference>
<keyword evidence="4" id="KW-1185">Reference proteome</keyword>
<proteinExistence type="predicted"/>
<dbReference type="Proteomes" id="UP000650994">
    <property type="component" value="Unassembled WGS sequence"/>
</dbReference>
<dbReference type="Proteomes" id="UP000184120">
    <property type="component" value="Unassembled WGS sequence"/>
</dbReference>
<evidence type="ECO:0000313" key="4">
    <source>
        <dbReference type="Proteomes" id="UP000650994"/>
    </source>
</evidence>
<reference evidence="4" key="4">
    <citation type="journal article" date="2019" name="Int. J. Syst. Evol. Microbiol.">
        <title>The Global Catalogue of Microorganisms (GCM) 10K type strain sequencing project: providing services to taxonomists for standard genome sequencing and annotation.</title>
        <authorList>
            <consortium name="The Broad Institute Genomics Platform"/>
            <consortium name="The Broad Institute Genome Sequencing Center for Infectious Disease"/>
            <person name="Wu L."/>
            <person name="Ma J."/>
        </authorList>
    </citation>
    <scope>NUCLEOTIDE SEQUENCE [LARGE SCALE GENOMIC DNA]</scope>
    <source>
        <strain evidence="4">CGMCC 1.12707</strain>
    </source>
</reference>
<evidence type="ECO:0000313" key="2">
    <source>
        <dbReference type="EMBL" id="SHL05446.1"/>
    </source>
</evidence>
<organism evidence="2 3">
    <name type="scientific">Chishuiella changwenlii</name>
    <dbReference type="NCBI Taxonomy" id="1434701"/>
    <lineage>
        <taxon>Bacteria</taxon>
        <taxon>Pseudomonadati</taxon>
        <taxon>Bacteroidota</taxon>
        <taxon>Flavobacteriia</taxon>
        <taxon>Flavobacteriales</taxon>
        <taxon>Weeksellaceae</taxon>
        <taxon>Chishuiella</taxon>
    </lineage>
</organism>
<evidence type="ECO:0000313" key="1">
    <source>
        <dbReference type="EMBL" id="GGF00886.1"/>
    </source>
</evidence>
<evidence type="ECO:0000313" key="3">
    <source>
        <dbReference type="Proteomes" id="UP000184120"/>
    </source>
</evidence>
<sequence length="142" mass="17113">MVKDVLQFNQSFQLYQKDNRFNLHVQNYPKEDFLRLFYIDQIEDLQIEYSNGKTNSIKKIKEHQAKISDIFEADEIESLNIKSISGYFSVYDFYFINEGDAFIFNYIHRDFLSQLMDILLYELDCNFIGRLKTELLINLEYD</sequence>
<dbReference type="RefSeq" id="WP_072931343.1">
    <property type="nucleotide sequence ID" value="NZ_BMFL01000011.1"/>
</dbReference>
<dbReference type="EMBL" id="BMFL01000011">
    <property type="protein sequence ID" value="GGF00886.1"/>
    <property type="molecule type" value="Genomic_DNA"/>
</dbReference>
<reference evidence="3" key="3">
    <citation type="submission" date="2016-11" db="EMBL/GenBank/DDBJ databases">
        <authorList>
            <person name="Varghese N."/>
            <person name="Submissions S."/>
        </authorList>
    </citation>
    <scope>NUCLEOTIDE SEQUENCE [LARGE SCALE GENOMIC DNA]</scope>
    <source>
        <strain evidence="3">DSM 27989</strain>
    </source>
</reference>
<name>A0A1M6XHN0_9FLAO</name>